<dbReference type="UniPathway" id="UPA00074">
    <property type="reaction ID" value="UER00942"/>
</dbReference>
<gene>
    <name evidence="5 6 8" type="primary">purK</name>
    <name evidence="8" type="ORF">AVE30378_05740</name>
</gene>
<comment type="subunit">
    <text evidence="5 6">Homodimer.</text>
</comment>
<dbReference type="InterPro" id="IPR011761">
    <property type="entry name" value="ATP-grasp"/>
</dbReference>
<evidence type="ECO:0000313" key="9">
    <source>
        <dbReference type="Proteomes" id="UP000289465"/>
    </source>
</evidence>
<dbReference type="InterPro" id="IPR013815">
    <property type="entry name" value="ATP_grasp_subdomain_1"/>
</dbReference>
<reference evidence="8 9" key="1">
    <citation type="submission" date="2018-07" db="EMBL/GenBank/DDBJ databases">
        <authorList>
            <person name="Peeters C."/>
        </authorList>
    </citation>
    <scope>NUCLEOTIDE SEQUENCE [LARGE SCALE GENOMIC DNA]</scope>
    <source>
        <strain evidence="8 9">LMG 30378</strain>
    </source>
</reference>
<dbReference type="Gene3D" id="3.30.470.20">
    <property type="entry name" value="ATP-grasp fold, B domain"/>
    <property type="match status" value="1"/>
</dbReference>
<proteinExistence type="inferred from homology"/>
<comment type="function">
    <text evidence="6">Catalyzes the ATP-dependent conversion of 5-aminoimidazole ribonucleotide (AIR) and HCO(3)- to N5-carboxyaminoimidazole ribonucleotide (N5-CAIR).</text>
</comment>
<dbReference type="Pfam" id="PF22660">
    <property type="entry name" value="RS_preATP-grasp-like"/>
    <property type="match status" value="1"/>
</dbReference>
<keyword evidence="4 5" id="KW-0067">ATP-binding</keyword>
<comment type="pathway">
    <text evidence="5 6">Purine metabolism; IMP biosynthesis via de novo pathway; 5-amino-1-(5-phospho-D-ribosyl)imidazole-4-carboxylate from 5-amino-1-(5-phospho-D-ribosyl)imidazole (N5-CAIR route): step 1/2.</text>
</comment>
<dbReference type="SUPFAM" id="SSF56059">
    <property type="entry name" value="Glutathione synthetase ATP-binding domain-like"/>
    <property type="match status" value="1"/>
</dbReference>
<comment type="caution">
    <text evidence="5">Lacks conserved residue(s) required for the propagation of feature annotation.</text>
</comment>
<organism evidence="8 9">
    <name type="scientific">Achromobacter veterisilvae</name>
    <dbReference type="NCBI Taxonomy" id="2069367"/>
    <lineage>
        <taxon>Bacteria</taxon>
        <taxon>Pseudomonadati</taxon>
        <taxon>Pseudomonadota</taxon>
        <taxon>Betaproteobacteria</taxon>
        <taxon>Burkholderiales</taxon>
        <taxon>Alcaligenaceae</taxon>
        <taxon>Achromobacter</taxon>
    </lineage>
</organism>
<dbReference type="InterPro" id="IPR054350">
    <property type="entry name" value="PurT/PurK_preATP-grasp"/>
</dbReference>
<dbReference type="NCBIfam" id="NF004677">
    <property type="entry name" value="PRK06019.1-3"/>
    <property type="match status" value="1"/>
</dbReference>
<dbReference type="FunFam" id="3.30.1490.20:FF:000015">
    <property type="entry name" value="N5-carboxyaminoimidazole ribonucleotide synthase"/>
    <property type="match status" value="1"/>
</dbReference>
<dbReference type="RefSeq" id="WP_129246173.1">
    <property type="nucleotide sequence ID" value="NZ_UFQC01000050.1"/>
</dbReference>
<dbReference type="GO" id="GO:0034028">
    <property type="term" value="F:5-(carboxyamino)imidazole ribonucleotide synthase activity"/>
    <property type="evidence" value="ECO:0007669"/>
    <property type="project" value="UniProtKB-UniRule"/>
</dbReference>
<dbReference type="AlphaFoldDB" id="A0A446CZV8"/>
<dbReference type="GO" id="GO:0005524">
    <property type="term" value="F:ATP binding"/>
    <property type="evidence" value="ECO:0007669"/>
    <property type="project" value="UniProtKB-UniRule"/>
</dbReference>
<dbReference type="Pfam" id="PF17769">
    <property type="entry name" value="PurK_C"/>
    <property type="match status" value="1"/>
</dbReference>
<comment type="function">
    <text evidence="5">Catalyzes the ATP-dependent conversion of 5-aminoimidazole ribonucleotide (AIR) and HCO(3)(-) to N5-carboxyaminoimidazole ribonucleotide (N5-CAIR).</text>
</comment>
<feature type="binding site" evidence="5">
    <location>
        <begin position="155"/>
        <end position="161"/>
    </location>
    <ligand>
        <name>ATP</name>
        <dbReference type="ChEBI" id="CHEBI:30616"/>
    </ligand>
</feature>
<evidence type="ECO:0000256" key="1">
    <source>
        <dbReference type="ARBA" id="ARBA00022598"/>
    </source>
</evidence>
<evidence type="ECO:0000256" key="4">
    <source>
        <dbReference type="ARBA" id="ARBA00022840"/>
    </source>
</evidence>
<dbReference type="Proteomes" id="UP000289465">
    <property type="component" value="Unassembled WGS sequence"/>
</dbReference>
<dbReference type="GO" id="GO:0004638">
    <property type="term" value="F:phosphoribosylaminoimidazole carboxylase activity"/>
    <property type="evidence" value="ECO:0007669"/>
    <property type="project" value="InterPro"/>
</dbReference>
<feature type="binding site" evidence="5">
    <location>
        <position position="193"/>
    </location>
    <ligand>
        <name>ATP</name>
        <dbReference type="ChEBI" id="CHEBI:30616"/>
    </ligand>
</feature>
<feature type="binding site" evidence="5">
    <location>
        <position position="111"/>
    </location>
    <ligand>
        <name>ATP</name>
        <dbReference type="ChEBI" id="CHEBI:30616"/>
    </ligand>
</feature>
<evidence type="ECO:0000256" key="2">
    <source>
        <dbReference type="ARBA" id="ARBA00022741"/>
    </source>
</evidence>
<dbReference type="OrthoDB" id="9804625at2"/>
<dbReference type="InterPro" id="IPR040686">
    <property type="entry name" value="PurK_C"/>
</dbReference>
<comment type="similarity">
    <text evidence="5 6">Belongs to the PurK/PurT family.</text>
</comment>
<dbReference type="Gene3D" id="3.30.1490.20">
    <property type="entry name" value="ATP-grasp fold, A domain"/>
    <property type="match status" value="1"/>
</dbReference>
<feature type="binding site" evidence="5">
    <location>
        <position position="216"/>
    </location>
    <ligand>
        <name>ATP</name>
        <dbReference type="ChEBI" id="CHEBI:30616"/>
    </ligand>
</feature>
<comment type="catalytic activity">
    <reaction evidence="5 6">
        <text>5-amino-1-(5-phospho-beta-D-ribosyl)imidazole + hydrogencarbonate + ATP = 5-carboxyamino-1-(5-phospho-D-ribosyl)imidazole + ADP + phosphate + 2 H(+)</text>
        <dbReference type="Rhea" id="RHEA:19317"/>
        <dbReference type="ChEBI" id="CHEBI:15378"/>
        <dbReference type="ChEBI" id="CHEBI:17544"/>
        <dbReference type="ChEBI" id="CHEBI:30616"/>
        <dbReference type="ChEBI" id="CHEBI:43474"/>
        <dbReference type="ChEBI" id="CHEBI:58730"/>
        <dbReference type="ChEBI" id="CHEBI:137981"/>
        <dbReference type="ChEBI" id="CHEBI:456216"/>
        <dbReference type="EC" id="6.3.4.18"/>
    </reaction>
</comment>
<dbReference type="Gene3D" id="3.40.50.20">
    <property type="match status" value="1"/>
</dbReference>
<evidence type="ECO:0000313" key="8">
    <source>
        <dbReference type="EMBL" id="SSW73390.1"/>
    </source>
</evidence>
<dbReference type="SUPFAM" id="SSF52440">
    <property type="entry name" value="PreATP-grasp domain"/>
    <property type="match status" value="1"/>
</dbReference>
<sequence length="396" mass="41661">MTQSTAFTIAPGGWLGLLGGGQLGRMFCHAAQSLGYKVAVLDPAAECPAGMVADLHIQAAYDDEDGLARLAQTCQAVTTEFENVPADSLRTLATRCRVSPAGDAVAIVQDRIAEKTFIASQGIPVAPHAAIRSEADLRAAPDSLFPGILKVARLGYDGKGQARIGTREEALAAFAEFGGVACVLEALMPLDYEISVVLARGFDGASVVFPVARNVHRDGILAVSTAAPVQQDAAHAERQARATRAAQSIAQGLGYHGVLCVEFFVLKDGSLIVNEIAPRPHNSGHYTMDACLTSQFEQQARAMAGLPLGGTDLLAPAVMLNLLGDIWYPSAAATAQREPDWPAALAVPTAKLHLYGKREARRGRKMGHITIVAPTVQQARDDAARVAAALGMQAPE</sequence>
<dbReference type="PANTHER" id="PTHR11609:SF5">
    <property type="entry name" value="PHOSPHORIBOSYLAMINOIMIDAZOLE CARBOXYLASE"/>
    <property type="match status" value="1"/>
</dbReference>
<dbReference type="Pfam" id="PF02222">
    <property type="entry name" value="ATP-grasp"/>
    <property type="match status" value="1"/>
</dbReference>
<dbReference type="GO" id="GO:0006189">
    <property type="term" value="P:'de novo' IMP biosynthetic process"/>
    <property type="evidence" value="ECO:0007669"/>
    <property type="project" value="UniProtKB-UniRule"/>
</dbReference>
<dbReference type="EC" id="6.3.4.18" evidence="5 6"/>
<dbReference type="NCBIfam" id="NF004675">
    <property type="entry name" value="PRK06019.1-1"/>
    <property type="match status" value="1"/>
</dbReference>
<name>A0A446CZV8_9BURK</name>
<dbReference type="GO" id="GO:0046872">
    <property type="term" value="F:metal ion binding"/>
    <property type="evidence" value="ECO:0007669"/>
    <property type="project" value="InterPro"/>
</dbReference>
<keyword evidence="3 5" id="KW-0658">Purine biosynthesis</keyword>
<dbReference type="HAMAP" id="MF_01928">
    <property type="entry name" value="PurK"/>
    <property type="match status" value="1"/>
</dbReference>
<accession>A0A446CZV8</accession>
<evidence type="ECO:0000256" key="6">
    <source>
        <dbReference type="RuleBase" id="RU361200"/>
    </source>
</evidence>
<evidence type="ECO:0000259" key="7">
    <source>
        <dbReference type="PROSITE" id="PS50975"/>
    </source>
</evidence>
<dbReference type="NCBIfam" id="NF004679">
    <property type="entry name" value="PRK06019.1-5"/>
    <property type="match status" value="1"/>
</dbReference>
<dbReference type="InterPro" id="IPR005875">
    <property type="entry name" value="PurK"/>
</dbReference>
<feature type="binding site" evidence="5">
    <location>
        <position position="150"/>
    </location>
    <ligand>
        <name>ATP</name>
        <dbReference type="ChEBI" id="CHEBI:30616"/>
    </ligand>
</feature>
<protein>
    <recommendedName>
        <fullName evidence="5 6">N5-carboxyaminoimidazole ribonucleotide synthase</fullName>
        <shortName evidence="5 6">N5-CAIR synthase</shortName>
        <ecNumber evidence="5 6">6.3.4.18</ecNumber>
    </recommendedName>
    <alternativeName>
        <fullName evidence="5 6">5-(carboxyamino)imidazole ribonucleotide synthetase</fullName>
    </alternativeName>
</protein>
<dbReference type="InterPro" id="IPR016185">
    <property type="entry name" value="PreATP-grasp_dom_sf"/>
</dbReference>
<dbReference type="InterPro" id="IPR003135">
    <property type="entry name" value="ATP-grasp_carboxylate-amine"/>
</dbReference>
<dbReference type="SUPFAM" id="SSF51246">
    <property type="entry name" value="Rudiment single hybrid motif"/>
    <property type="match status" value="1"/>
</dbReference>
<dbReference type="NCBIfam" id="NF004676">
    <property type="entry name" value="PRK06019.1-2"/>
    <property type="match status" value="1"/>
</dbReference>
<feature type="domain" description="ATP-grasp" evidence="7">
    <location>
        <begin position="115"/>
        <end position="304"/>
    </location>
</feature>
<dbReference type="EMBL" id="UFQC01000050">
    <property type="protein sequence ID" value="SSW73390.1"/>
    <property type="molecule type" value="Genomic_DNA"/>
</dbReference>
<dbReference type="PANTHER" id="PTHR11609">
    <property type="entry name" value="PURINE BIOSYNTHESIS PROTEIN 6/7, PUR6/7"/>
    <property type="match status" value="1"/>
</dbReference>
<keyword evidence="2 5" id="KW-0547">Nucleotide-binding</keyword>
<dbReference type="NCBIfam" id="TIGR01161">
    <property type="entry name" value="purK"/>
    <property type="match status" value="1"/>
</dbReference>
<feature type="binding site" evidence="5">
    <location>
        <begin position="274"/>
        <end position="275"/>
    </location>
    <ligand>
        <name>ATP</name>
        <dbReference type="ChEBI" id="CHEBI:30616"/>
    </ligand>
</feature>
<evidence type="ECO:0000256" key="5">
    <source>
        <dbReference type="HAMAP-Rule" id="MF_01928"/>
    </source>
</evidence>
<evidence type="ECO:0000256" key="3">
    <source>
        <dbReference type="ARBA" id="ARBA00022755"/>
    </source>
</evidence>
<keyword evidence="1 5" id="KW-0436">Ligase</keyword>
<dbReference type="GO" id="GO:0005829">
    <property type="term" value="C:cytosol"/>
    <property type="evidence" value="ECO:0007669"/>
    <property type="project" value="TreeGrafter"/>
</dbReference>
<dbReference type="InterPro" id="IPR011054">
    <property type="entry name" value="Rudment_hybrid_motif"/>
</dbReference>
<dbReference type="PROSITE" id="PS50975">
    <property type="entry name" value="ATP_GRASP"/>
    <property type="match status" value="1"/>
</dbReference>